<evidence type="ECO:0000313" key="1">
    <source>
        <dbReference type="Proteomes" id="UP000492821"/>
    </source>
</evidence>
<dbReference type="Proteomes" id="UP000492821">
    <property type="component" value="Unassembled WGS sequence"/>
</dbReference>
<keyword evidence="1" id="KW-1185">Reference proteome</keyword>
<organism evidence="1 2">
    <name type="scientific">Panagrellus redivivus</name>
    <name type="common">Microworm</name>
    <dbReference type="NCBI Taxonomy" id="6233"/>
    <lineage>
        <taxon>Eukaryota</taxon>
        <taxon>Metazoa</taxon>
        <taxon>Ecdysozoa</taxon>
        <taxon>Nematoda</taxon>
        <taxon>Chromadorea</taxon>
        <taxon>Rhabditida</taxon>
        <taxon>Tylenchina</taxon>
        <taxon>Panagrolaimomorpha</taxon>
        <taxon>Panagrolaimoidea</taxon>
        <taxon>Panagrolaimidae</taxon>
        <taxon>Panagrellus</taxon>
    </lineage>
</organism>
<sequence>MIRSEKTSKKLTALTQILLRYTGSRRGSSSPARTTDILLTEVLTPEGMLMDYRLRGSFTHRLASNHPKEVFAADILSYVGYRASGEGTVCFRD</sequence>
<reference evidence="2" key="2">
    <citation type="submission" date="2020-10" db="UniProtKB">
        <authorList>
            <consortium name="WormBaseParasite"/>
        </authorList>
    </citation>
    <scope>IDENTIFICATION</scope>
</reference>
<evidence type="ECO:0000313" key="2">
    <source>
        <dbReference type="WBParaSite" id="Pan_g14681.t1"/>
    </source>
</evidence>
<accession>A0A7E4ZSD7</accession>
<proteinExistence type="predicted"/>
<protein>
    <submittedName>
        <fullName evidence="2">DUF2958 domain-containing protein</fullName>
    </submittedName>
</protein>
<reference evidence="1" key="1">
    <citation type="journal article" date="2013" name="Genetics">
        <title>The draft genome and transcriptome of Panagrellus redivivus are shaped by the harsh demands of a free-living lifestyle.</title>
        <authorList>
            <person name="Srinivasan J."/>
            <person name="Dillman A.R."/>
            <person name="Macchietto M.G."/>
            <person name="Heikkinen L."/>
            <person name="Lakso M."/>
            <person name="Fracchia K.M."/>
            <person name="Antoshechkin I."/>
            <person name="Mortazavi A."/>
            <person name="Wong G."/>
            <person name="Sternberg P.W."/>
        </authorList>
    </citation>
    <scope>NUCLEOTIDE SEQUENCE [LARGE SCALE GENOMIC DNA]</scope>
    <source>
        <strain evidence="1">MT8872</strain>
    </source>
</reference>
<dbReference type="AlphaFoldDB" id="A0A7E4ZSD7"/>
<dbReference type="WBParaSite" id="Pan_g14681.t1">
    <property type="protein sequence ID" value="Pan_g14681.t1"/>
    <property type="gene ID" value="Pan_g14681"/>
</dbReference>
<name>A0A7E4ZSD7_PANRE</name>